<dbReference type="EMBL" id="JAHUZD010000107">
    <property type="protein sequence ID" value="KAI3404141.2"/>
    <property type="molecule type" value="Genomic_DNA"/>
</dbReference>
<dbReference type="InterPro" id="IPR007219">
    <property type="entry name" value="XnlR_reg_dom"/>
</dbReference>
<evidence type="ECO:0000256" key="3">
    <source>
        <dbReference type="ARBA" id="ARBA00022833"/>
    </source>
</evidence>
<accession>A0AAI9WXB5</accession>
<evidence type="ECO:0000256" key="7">
    <source>
        <dbReference type="ARBA" id="ARBA00023242"/>
    </source>
</evidence>
<dbReference type="PROSITE" id="PS00463">
    <property type="entry name" value="ZN2_CY6_FUNGAL_1"/>
    <property type="match status" value="1"/>
</dbReference>
<dbReference type="GO" id="GO:0043565">
    <property type="term" value="F:sequence-specific DNA binding"/>
    <property type="evidence" value="ECO:0007669"/>
    <property type="project" value="TreeGrafter"/>
</dbReference>
<evidence type="ECO:0000256" key="1">
    <source>
        <dbReference type="ARBA" id="ARBA00004123"/>
    </source>
</evidence>
<dbReference type="SMART" id="SM00906">
    <property type="entry name" value="Fungal_trans"/>
    <property type="match status" value="1"/>
</dbReference>
<dbReference type="PANTHER" id="PTHR47782">
    <property type="entry name" value="ZN(II)2CYS6 TRANSCRIPTION FACTOR (EUROFUNG)-RELATED"/>
    <property type="match status" value="1"/>
</dbReference>
<feature type="region of interest" description="Disordered" evidence="8">
    <location>
        <begin position="720"/>
        <end position="746"/>
    </location>
</feature>
<feature type="compositionally biased region" description="Polar residues" evidence="8">
    <location>
        <begin position="141"/>
        <end position="152"/>
    </location>
</feature>
<dbReference type="AlphaFoldDB" id="A0AAI9WXB5"/>
<protein>
    <submittedName>
        <fullName evidence="10">PPR1</fullName>
    </submittedName>
</protein>
<keyword evidence="2" id="KW-0479">Metal-binding</keyword>
<feature type="region of interest" description="Disordered" evidence="8">
    <location>
        <begin position="1"/>
        <end position="43"/>
    </location>
</feature>
<comment type="caution">
    <text evidence="10">The sequence shown here is derived from an EMBL/GenBank/DDBJ whole genome shotgun (WGS) entry which is preliminary data.</text>
</comment>
<reference evidence="10" key="1">
    <citation type="journal article" date="2022" name="DNA Res.">
        <title>Genome analysis of five recently described species of the CUG-Ser clade uncovers Candida theae as a new hybrid lineage with pathogenic potential in the Candida parapsilosis species complex.</title>
        <authorList>
            <person name="Mixao V."/>
            <person name="Del Olmo V."/>
            <person name="Hegedusova E."/>
            <person name="Saus E."/>
            <person name="Pryszcz L."/>
            <person name="Cillingova A."/>
            <person name="Nosek J."/>
            <person name="Gabaldon T."/>
        </authorList>
    </citation>
    <scope>NUCLEOTIDE SEQUENCE</scope>
    <source>
        <strain evidence="10">CBS 10844</strain>
    </source>
</reference>
<dbReference type="Pfam" id="PF00172">
    <property type="entry name" value="Zn_clus"/>
    <property type="match status" value="1"/>
</dbReference>
<feature type="region of interest" description="Disordered" evidence="8">
    <location>
        <begin position="129"/>
        <end position="152"/>
    </location>
</feature>
<keyword evidence="6" id="KW-0804">Transcription</keyword>
<keyword evidence="5" id="KW-0238">DNA-binding</keyword>
<dbReference type="GO" id="GO:0006351">
    <property type="term" value="P:DNA-templated transcription"/>
    <property type="evidence" value="ECO:0007669"/>
    <property type="project" value="InterPro"/>
</dbReference>
<dbReference type="PROSITE" id="PS50048">
    <property type="entry name" value="ZN2_CY6_FUNGAL_2"/>
    <property type="match status" value="1"/>
</dbReference>
<dbReference type="CDD" id="cd12148">
    <property type="entry name" value="fungal_TF_MHR"/>
    <property type="match status" value="1"/>
</dbReference>
<keyword evidence="4" id="KW-0805">Transcription regulation</keyword>
<proteinExistence type="predicted"/>
<dbReference type="SUPFAM" id="SSF57701">
    <property type="entry name" value="Zn2/Cys6 DNA-binding domain"/>
    <property type="match status" value="1"/>
</dbReference>
<dbReference type="GO" id="GO:0005634">
    <property type="term" value="C:nucleus"/>
    <property type="evidence" value="ECO:0007669"/>
    <property type="project" value="UniProtKB-SubCell"/>
</dbReference>
<evidence type="ECO:0000256" key="2">
    <source>
        <dbReference type="ARBA" id="ARBA00022723"/>
    </source>
</evidence>
<feature type="region of interest" description="Disordered" evidence="8">
    <location>
        <begin position="193"/>
        <end position="225"/>
    </location>
</feature>
<evidence type="ECO:0000256" key="6">
    <source>
        <dbReference type="ARBA" id="ARBA00023163"/>
    </source>
</evidence>
<dbReference type="PANTHER" id="PTHR47782:SF1">
    <property type="entry name" value="PYRIMIDINE PATHWAY REGULATORY PROTEIN 1"/>
    <property type="match status" value="1"/>
</dbReference>
<keyword evidence="7" id="KW-0539">Nucleus</keyword>
<dbReference type="InterPro" id="IPR052202">
    <property type="entry name" value="Yeast_MetPath_Reg"/>
</dbReference>
<dbReference type="GO" id="GO:0000981">
    <property type="term" value="F:DNA-binding transcription factor activity, RNA polymerase II-specific"/>
    <property type="evidence" value="ECO:0007669"/>
    <property type="project" value="InterPro"/>
</dbReference>
<evidence type="ECO:0000256" key="8">
    <source>
        <dbReference type="SAM" id="MobiDB-lite"/>
    </source>
</evidence>
<dbReference type="GeneID" id="73380658"/>
<dbReference type="SMART" id="SM00066">
    <property type="entry name" value="GAL4"/>
    <property type="match status" value="1"/>
</dbReference>
<dbReference type="GO" id="GO:0008270">
    <property type="term" value="F:zinc ion binding"/>
    <property type="evidence" value="ECO:0007669"/>
    <property type="project" value="InterPro"/>
</dbReference>
<dbReference type="CDD" id="cd14723">
    <property type="entry name" value="ZIP_Ppr1"/>
    <property type="match status" value="1"/>
</dbReference>
<evidence type="ECO:0000259" key="9">
    <source>
        <dbReference type="PROSITE" id="PS50048"/>
    </source>
</evidence>
<dbReference type="InterPro" id="IPR001138">
    <property type="entry name" value="Zn2Cys6_DnaBD"/>
</dbReference>
<dbReference type="RefSeq" id="XP_049179886.1">
    <property type="nucleotide sequence ID" value="XM_049324333.1"/>
</dbReference>
<dbReference type="GO" id="GO:0045944">
    <property type="term" value="P:positive regulation of transcription by RNA polymerase II"/>
    <property type="evidence" value="ECO:0007669"/>
    <property type="project" value="TreeGrafter"/>
</dbReference>
<dbReference type="CDD" id="cd00067">
    <property type="entry name" value="GAL4"/>
    <property type="match status" value="1"/>
</dbReference>
<feature type="domain" description="Zn(2)-C6 fungal-type" evidence="9">
    <location>
        <begin position="68"/>
        <end position="96"/>
    </location>
</feature>
<evidence type="ECO:0000256" key="5">
    <source>
        <dbReference type="ARBA" id="ARBA00023125"/>
    </source>
</evidence>
<evidence type="ECO:0000256" key="4">
    <source>
        <dbReference type="ARBA" id="ARBA00023015"/>
    </source>
</evidence>
<keyword evidence="11" id="KW-1185">Reference proteome</keyword>
<comment type="subcellular location">
    <subcellularLocation>
        <location evidence="1">Nucleus</location>
    </subcellularLocation>
</comment>
<feature type="compositionally biased region" description="Low complexity" evidence="8">
    <location>
        <begin position="195"/>
        <end position="206"/>
    </location>
</feature>
<evidence type="ECO:0000313" key="10">
    <source>
        <dbReference type="EMBL" id="KAI3404141.2"/>
    </source>
</evidence>
<feature type="compositionally biased region" description="Acidic residues" evidence="8">
    <location>
        <begin position="726"/>
        <end position="746"/>
    </location>
</feature>
<name>A0AAI9WXB5_9ASCO</name>
<dbReference type="Pfam" id="PF04082">
    <property type="entry name" value="Fungal_trans"/>
    <property type="match status" value="1"/>
</dbReference>
<gene>
    <name evidence="10" type="ORF">KGF56_003041</name>
</gene>
<evidence type="ECO:0000313" key="11">
    <source>
        <dbReference type="Proteomes" id="UP001202479"/>
    </source>
</evidence>
<dbReference type="Gene3D" id="4.10.240.10">
    <property type="entry name" value="Zn(2)-C6 fungal-type DNA-binding domain"/>
    <property type="match status" value="1"/>
</dbReference>
<sequence>MSAYSREKHKLVEHGEVNNEENEAYSSTPKISRERPTKKSKKLSVVIKSQSQTQEVVVESKIPRAISACRRCRSKKIKCDQKFPKCGKCAMHNVECIGVDTATGREIPRSYIVHLEERVRQLEEQLNRERGGCVEEDPRETSSTNECGSGSTEGIYFNSNRADNDSISFSKLMSTAFKVQRINEKKNNIVDEVVQQQQQQQQQQQPPLAPPPPPALQHQHHHQNNISDEEGAAVLPPKTTALLFCQIFFHQCNPQTAIFHREEFIRDVFIPIYGPVPKEQFNLGSNDGAINEFFWKGYIEKEKEEDASNYWFNLYKNQFSHMISLSTDKNPDIKKISNSIVPPKRYHKPLYFLNIVFAIATSVYHLRYPSDISESFRLAAMNYYDEVRNGSDQLMALQGILLYAFYSIMRPTNPGVWYIMGEALRMCVDLDLQNELKTKSKQNVNIDPYTRDKRRRIFWCTYCIDRQICFYFDRPFGIPDESINTPLPTILDDSKLVPNDHITKYANEHNGGVEGGKPEIVSFKTVFNAFIAIRKIQSEVTKILYTGSEIPRQYENSEQWKTHILLKLNLWLQNLPTPQQMNCDFNPIFFRLNYNHTLLYIHGLGPKNFNLSSNDFRQVSIASKEIIDCYTELFLTKSINYTWAAVHNLFMAGTSFLYAVYNSEEIRKMNPLGTMKYFVSNCLQILQSLEDKCDAASYCCEIFRNLTLVIIKLKYRNTKGRKKKEEEEEDDDDEGEEAGVSVEEEEVVGKGEGKGLKISRESLYRINNGNVHFNLFSLVTELDSLNPLNSPKKTQEDVFNGQQAQHLDGHSRGKFDAVATATATATALDTLSTVATSPYPRLDKLEWNDSDLEYFLKELDHYPSSERSSPAISKEGKMTFELMHNMPNEKIWDEFFTLKY</sequence>
<keyword evidence="3" id="KW-0862">Zinc</keyword>
<dbReference type="Proteomes" id="UP001202479">
    <property type="component" value="Unassembled WGS sequence"/>
</dbReference>
<dbReference type="InterPro" id="IPR036864">
    <property type="entry name" value="Zn2-C6_fun-type_DNA-bd_sf"/>
</dbReference>
<organism evidence="10 11">
    <name type="scientific">Candida oxycetoniae</name>
    <dbReference type="NCBI Taxonomy" id="497107"/>
    <lineage>
        <taxon>Eukaryota</taxon>
        <taxon>Fungi</taxon>
        <taxon>Dikarya</taxon>
        <taxon>Ascomycota</taxon>
        <taxon>Saccharomycotina</taxon>
        <taxon>Pichiomycetes</taxon>
        <taxon>Debaryomycetaceae</taxon>
        <taxon>Candida/Lodderomyces clade</taxon>
        <taxon>Candida</taxon>
    </lineage>
</organism>